<evidence type="ECO:0000313" key="8">
    <source>
        <dbReference type="Proteomes" id="UP000695562"/>
    </source>
</evidence>
<gene>
    <name evidence="7" type="ORF">CYY_001619</name>
</gene>
<proteinExistence type="inferred from homology"/>
<reference evidence="7" key="1">
    <citation type="submission" date="2020-01" db="EMBL/GenBank/DDBJ databases">
        <title>Development of genomics and gene disruption for Polysphondylium violaceum indicates a role for the polyketide synthase stlB in stalk morphogenesis.</title>
        <authorList>
            <person name="Narita B."/>
            <person name="Kawabe Y."/>
            <person name="Kin K."/>
            <person name="Saito T."/>
            <person name="Gibbs R."/>
            <person name="Kuspa A."/>
            <person name="Muzny D."/>
            <person name="Queller D."/>
            <person name="Richards S."/>
            <person name="Strassman J."/>
            <person name="Sucgang R."/>
            <person name="Worley K."/>
            <person name="Schaap P."/>
        </authorList>
    </citation>
    <scope>NUCLEOTIDE SEQUENCE</scope>
    <source>
        <strain evidence="7">QSvi11</strain>
    </source>
</reference>
<dbReference type="InterPro" id="IPR015425">
    <property type="entry name" value="FH2_Formin"/>
</dbReference>
<dbReference type="SUPFAM" id="SSF101447">
    <property type="entry name" value="Formin homology 2 domain (FH2 domain)"/>
    <property type="match status" value="1"/>
</dbReference>
<dbReference type="EMBL" id="AJWJ01000040">
    <property type="protein sequence ID" value="KAF2077052.1"/>
    <property type="molecule type" value="Genomic_DNA"/>
</dbReference>
<evidence type="ECO:0008006" key="9">
    <source>
        <dbReference type="Google" id="ProtNLM"/>
    </source>
</evidence>
<dbReference type="InterPro" id="IPR042201">
    <property type="entry name" value="FH2_Formin_sf"/>
</dbReference>
<dbReference type="Pfam" id="PF24959">
    <property type="entry name" value="FH3_FHOD1-3"/>
    <property type="match status" value="1"/>
</dbReference>
<dbReference type="GO" id="GO:0005737">
    <property type="term" value="C:cytoplasm"/>
    <property type="evidence" value="ECO:0007669"/>
    <property type="project" value="TreeGrafter"/>
</dbReference>
<dbReference type="Gene3D" id="1.25.10.10">
    <property type="entry name" value="Leucine-rich Repeat Variant"/>
    <property type="match status" value="1"/>
</dbReference>
<protein>
    <recommendedName>
        <fullName evidence="9">Actin binding protein</fullName>
    </recommendedName>
</protein>
<dbReference type="GO" id="GO:0007015">
    <property type="term" value="P:actin filament organization"/>
    <property type="evidence" value="ECO:0007669"/>
    <property type="project" value="UniProtKB-ARBA"/>
</dbReference>
<dbReference type="AlphaFoldDB" id="A0A8J4Q2R4"/>
<feature type="compositionally biased region" description="Polar residues" evidence="4">
    <location>
        <begin position="435"/>
        <end position="448"/>
    </location>
</feature>
<comment type="caution">
    <text evidence="7">The sequence shown here is derived from an EMBL/GenBank/DDBJ whole genome shotgun (WGS) entry which is preliminary data.</text>
</comment>
<dbReference type="PROSITE" id="PS51444">
    <property type="entry name" value="FH2"/>
    <property type="match status" value="1"/>
</dbReference>
<sequence>MKIKVELLNGNEHRRNQQCPSVSHIFDGETAVKDHIRVLCQHFKIPTEKATCYALQNPISLEYVEDSFLTPEKLIEAEKSFFILRMKPHAIADRVVDNLKQNAPNSPTIKDIIFNIRYQMKDVEYVEEFITKGGINQLLEVIIKSRGNTQSYALTALRCFMGFNSGLVEVTSRPELIDKLYGLVCVTGVLPSVCRQAIELLFVVCNFDGFHLVHRAAKNQATESGNPAYTNLISLLASGDMETQLNTLTLFNCLLDNAPNPRKGEKLLSRWKSLGITKILKSQEHVTHSDFRTQLARFQTNSGLGLDSERKRTLTRQMSMQELELQLLQYREQQPLISLLCSELKFLRNAIKSAIENGSYINYRAPTERYDEYRSKKTEMIGDSPMNLHFLKRNDKFTSAFRKSLYVRSPNTSVLFDPSTLEETYEDLGDALNDNGKSPSSKPSNDISNIGEVSPIIKHNPSQLNIPPINSKSDISIPQPEFNFKPDDINNNNNSNQSNNSKVKVQPTKPIISPSKRMKPLHWTRILNSTVTQQKTIWNSNLPEISFDEEQFVDLYSLYTEKIVSFNSGSPITGTLSAGMTPVKSSKPIQKVVGVLSQKRQNAISIMCGKLPSDESLVRAIRELDSNKLSLENVSSLYINLPTIEEMASIQELHSAEVMLDKPERWCLMIDGFPKIKPRLRCWEYRLKFEDQIRSLNESIDCVSVACKELRTSSSVSYLFAILLQLGNYLNGGHQYRGQCDGFTLDSFYKIIEAKDNTNSGSLLDFAIKTLNSQPIIKNNNIILELSHIPNASLINFVEVGTQLATLSNEYTEILSYVEEITTSTDSEDPFLVIIPKFMNDAYSTIKTSQTKYLETEKLLYETIEYFNPSSSSTLSSSSSNNINASSLSSLDQSNKFTSEKFFTLFSTIITICKKSPSKRLSQKGYGLKISNSDDPMAVIIEALKTGTSNDMVKRWPPA</sequence>
<evidence type="ECO:0000256" key="3">
    <source>
        <dbReference type="ARBA" id="ARBA00023203"/>
    </source>
</evidence>
<feature type="region of interest" description="Disordered" evidence="4">
    <location>
        <begin position="429"/>
        <end position="515"/>
    </location>
</feature>
<dbReference type="GO" id="GO:0030866">
    <property type="term" value="P:cortical actin cytoskeleton organization"/>
    <property type="evidence" value="ECO:0007669"/>
    <property type="project" value="TreeGrafter"/>
</dbReference>
<dbReference type="SUPFAM" id="SSF48371">
    <property type="entry name" value="ARM repeat"/>
    <property type="match status" value="1"/>
</dbReference>
<evidence type="ECO:0000313" key="7">
    <source>
        <dbReference type="EMBL" id="KAF2077052.1"/>
    </source>
</evidence>
<organism evidence="7 8">
    <name type="scientific">Polysphondylium violaceum</name>
    <dbReference type="NCBI Taxonomy" id="133409"/>
    <lineage>
        <taxon>Eukaryota</taxon>
        <taxon>Amoebozoa</taxon>
        <taxon>Evosea</taxon>
        <taxon>Eumycetozoa</taxon>
        <taxon>Dictyostelia</taxon>
        <taxon>Dictyosteliales</taxon>
        <taxon>Dictyosteliaceae</taxon>
        <taxon>Polysphondylium</taxon>
    </lineage>
</organism>
<dbReference type="Gene3D" id="1.20.58.2220">
    <property type="entry name" value="Formin, FH2 domain"/>
    <property type="match status" value="1"/>
</dbReference>
<evidence type="ECO:0000256" key="1">
    <source>
        <dbReference type="ARBA" id="ARBA00008214"/>
    </source>
</evidence>
<feature type="domain" description="FH2" evidence="6">
    <location>
        <begin position="508"/>
        <end position="917"/>
    </location>
</feature>
<dbReference type="PANTHER" id="PTHR45920:SF6">
    <property type="entry name" value="FORMIN-C"/>
    <property type="match status" value="1"/>
</dbReference>
<dbReference type="Proteomes" id="UP000695562">
    <property type="component" value="Unassembled WGS sequence"/>
</dbReference>
<feature type="compositionally biased region" description="Low complexity" evidence="4">
    <location>
        <begin position="490"/>
        <end position="501"/>
    </location>
</feature>
<keyword evidence="8" id="KW-1185">Reference proteome</keyword>
<dbReference type="PANTHER" id="PTHR45920">
    <property type="entry name" value="FORMIN HOMOLOGY 2 DOMAIN CONTAINING, ISOFORM I"/>
    <property type="match status" value="1"/>
</dbReference>
<dbReference type="InterPro" id="IPR014768">
    <property type="entry name" value="GBD/FH3_dom"/>
</dbReference>
<dbReference type="GO" id="GO:0005856">
    <property type="term" value="C:cytoskeleton"/>
    <property type="evidence" value="ECO:0007669"/>
    <property type="project" value="TreeGrafter"/>
</dbReference>
<feature type="domain" description="GBD/FH3" evidence="5">
    <location>
        <begin position="14"/>
        <end position="381"/>
    </location>
</feature>
<dbReference type="Gene3D" id="3.10.20.530">
    <property type="match status" value="1"/>
</dbReference>
<dbReference type="Pfam" id="PF21573">
    <property type="entry name" value="ForC_N"/>
    <property type="match status" value="1"/>
</dbReference>
<evidence type="ECO:0000256" key="2">
    <source>
        <dbReference type="ARBA" id="ARBA00023054"/>
    </source>
</evidence>
<evidence type="ECO:0000259" key="5">
    <source>
        <dbReference type="PROSITE" id="PS51232"/>
    </source>
</evidence>
<dbReference type="InterPro" id="IPR011989">
    <property type="entry name" value="ARM-like"/>
</dbReference>
<dbReference type="InterPro" id="IPR056771">
    <property type="entry name" value="FH3_FHOD1-3-like"/>
</dbReference>
<dbReference type="PROSITE" id="PS51232">
    <property type="entry name" value="GBD_FH3"/>
    <property type="match status" value="1"/>
</dbReference>
<accession>A0A8J4Q2R4</accession>
<dbReference type="OrthoDB" id="427644at2759"/>
<dbReference type="GO" id="GO:0051015">
    <property type="term" value="F:actin filament binding"/>
    <property type="evidence" value="ECO:0007669"/>
    <property type="project" value="TreeGrafter"/>
</dbReference>
<keyword evidence="2" id="KW-0175">Coiled coil</keyword>
<evidence type="ECO:0000256" key="4">
    <source>
        <dbReference type="SAM" id="MobiDB-lite"/>
    </source>
</evidence>
<dbReference type="InterPro" id="IPR049497">
    <property type="entry name" value="ForC_N"/>
</dbReference>
<dbReference type="SMART" id="SM00498">
    <property type="entry name" value="FH2"/>
    <property type="match status" value="1"/>
</dbReference>
<feature type="compositionally biased region" description="Polar residues" evidence="4">
    <location>
        <begin position="460"/>
        <end position="476"/>
    </location>
</feature>
<dbReference type="Pfam" id="PF02181">
    <property type="entry name" value="FH2"/>
    <property type="match status" value="1"/>
</dbReference>
<dbReference type="InterPro" id="IPR016024">
    <property type="entry name" value="ARM-type_fold"/>
</dbReference>
<comment type="similarity">
    <text evidence="1">Belongs to the formin homology family. Diaphanous subfamily.</text>
</comment>
<evidence type="ECO:0000259" key="6">
    <source>
        <dbReference type="PROSITE" id="PS51444"/>
    </source>
</evidence>
<name>A0A8J4Q2R4_9MYCE</name>
<keyword evidence="3" id="KW-0009">Actin-binding</keyword>